<reference evidence="1" key="1">
    <citation type="journal article" date="2021" name="PeerJ">
        <title>Extensive microbial diversity within the chicken gut microbiome revealed by metagenomics and culture.</title>
        <authorList>
            <person name="Gilroy R."/>
            <person name="Ravi A."/>
            <person name="Getino M."/>
            <person name="Pursley I."/>
            <person name="Horton D.L."/>
            <person name="Alikhan N.F."/>
            <person name="Baker D."/>
            <person name="Gharbi K."/>
            <person name="Hall N."/>
            <person name="Watson M."/>
            <person name="Adriaenssens E.M."/>
            <person name="Foster-Nyarko E."/>
            <person name="Jarju S."/>
            <person name="Secka A."/>
            <person name="Antonio M."/>
            <person name="Oren A."/>
            <person name="Chaudhuri R.R."/>
            <person name="La Ragione R."/>
            <person name="Hildebrand F."/>
            <person name="Pallen M.J."/>
        </authorList>
    </citation>
    <scope>NUCLEOTIDE SEQUENCE</scope>
    <source>
        <strain evidence="1">ChiHecec2B26-7398</strain>
    </source>
</reference>
<accession>A0A9D2BVG6</accession>
<sequence length="71" mass="7948">MNFLKYCKIAQAVHSVGTSAAEMRTNFMKVTAKILKNYASRGRIKAVFEIYIKESVPHVDQKCVSAGRVRG</sequence>
<protein>
    <submittedName>
        <fullName evidence="1">Uncharacterized protein</fullName>
    </submittedName>
</protein>
<dbReference type="EMBL" id="DXEI01000134">
    <property type="protein sequence ID" value="HIX95571.1"/>
    <property type="molecule type" value="Genomic_DNA"/>
</dbReference>
<evidence type="ECO:0000313" key="2">
    <source>
        <dbReference type="Proteomes" id="UP000886751"/>
    </source>
</evidence>
<feature type="non-terminal residue" evidence="1">
    <location>
        <position position="71"/>
    </location>
</feature>
<comment type="caution">
    <text evidence="1">The sequence shown here is derived from an EMBL/GenBank/DDBJ whole genome shotgun (WGS) entry which is preliminary data.</text>
</comment>
<proteinExistence type="predicted"/>
<reference evidence="1" key="2">
    <citation type="submission" date="2021-04" db="EMBL/GenBank/DDBJ databases">
        <authorList>
            <person name="Gilroy R."/>
        </authorList>
    </citation>
    <scope>NUCLEOTIDE SEQUENCE</scope>
    <source>
        <strain evidence="1">ChiHecec2B26-7398</strain>
    </source>
</reference>
<gene>
    <name evidence="1" type="ORF">H9846_08955</name>
</gene>
<dbReference type="Proteomes" id="UP000886751">
    <property type="component" value="Unassembled WGS sequence"/>
</dbReference>
<organism evidence="1 2">
    <name type="scientific">Candidatus Gemmiger excrementipullorum</name>
    <dbReference type="NCBI Taxonomy" id="2838610"/>
    <lineage>
        <taxon>Bacteria</taxon>
        <taxon>Bacillati</taxon>
        <taxon>Bacillota</taxon>
        <taxon>Clostridia</taxon>
        <taxon>Eubacteriales</taxon>
        <taxon>Gemmiger</taxon>
    </lineage>
</organism>
<dbReference type="AlphaFoldDB" id="A0A9D2BVG6"/>
<name>A0A9D2BVG6_9FIRM</name>
<evidence type="ECO:0000313" key="1">
    <source>
        <dbReference type="EMBL" id="HIX95571.1"/>
    </source>
</evidence>